<feature type="domain" description="Calx-beta" evidence="23">
    <location>
        <begin position="530"/>
        <end position="629"/>
    </location>
</feature>
<keyword evidence="12" id="KW-0112">Calmodulin-binding</keyword>
<proteinExistence type="inferred from homology"/>
<dbReference type="InterPro" id="IPR004837">
    <property type="entry name" value="NaCa_Exmemb"/>
</dbReference>
<evidence type="ECO:0000256" key="5">
    <source>
        <dbReference type="ARBA" id="ARBA00022475"/>
    </source>
</evidence>
<evidence type="ECO:0000313" key="25">
    <source>
        <dbReference type="WBParaSite" id="Gr19_v10_g17600.t2"/>
    </source>
</evidence>
<evidence type="ECO:0000256" key="15">
    <source>
        <dbReference type="ARBA" id="ARBA00023065"/>
    </source>
</evidence>
<keyword evidence="18" id="KW-0739">Sodium transport</keyword>
<dbReference type="Pfam" id="PF16494">
    <property type="entry name" value="Na_Ca_ex_C"/>
    <property type="match status" value="1"/>
</dbReference>
<keyword evidence="3" id="KW-0813">Transport</keyword>
<evidence type="ECO:0000256" key="1">
    <source>
        <dbReference type="ARBA" id="ARBA00004651"/>
    </source>
</evidence>
<dbReference type="PANTHER" id="PTHR11878:SF65">
    <property type="entry name" value="NA_CA-EXCHANGE PROTEIN, ISOFORM G"/>
    <property type="match status" value="1"/>
</dbReference>
<evidence type="ECO:0000256" key="11">
    <source>
        <dbReference type="ARBA" id="ARBA00022837"/>
    </source>
</evidence>
<dbReference type="AlphaFoldDB" id="A0A914HK32"/>
<evidence type="ECO:0000256" key="6">
    <source>
        <dbReference type="ARBA" id="ARBA00022568"/>
    </source>
</evidence>
<dbReference type="GO" id="GO:0046872">
    <property type="term" value="F:metal ion binding"/>
    <property type="evidence" value="ECO:0007669"/>
    <property type="project" value="UniProtKB-KW"/>
</dbReference>
<evidence type="ECO:0000256" key="2">
    <source>
        <dbReference type="ARBA" id="ARBA00007489"/>
    </source>
</evidence>
<dbReference type="GO" id="GO:0007154">
    <property type="term" value="P:cell communication"/>
    <property type="evidence" value="ECO:0007669"/>
    <property type="project" value="InterPro"/>
</dbReference>
<sequence>MAHNLLLKPPPSMAFPFRHFHRPPPLFPPRIGCFLLPLLLLNLAGEAWAGTNCSAADATRNCVDGMAVPIWKPFLDLSIGDRVLRGLIYFFLIAYLFLGVSIVADRFMSSIEVITSMERTVVVKRLGLPPTKVKVRIWNDTVSNLSLMALGSSAPEILLSIIEVIGKGFEAGDLGPNTIVGSAAFNLFMIIAICVSAVPPTEIRRQKHLDVFFVTATWSVFAYIWMYMILAVFSPGVIEIWEGLVTFAFFPLTVLTAWIADIKFVQKKFVPHRYRRGSHGMIATEGEELKMLEGTNGTTPAGDGSFRLWGDQESPDPALKAFEEHRREFIETMRDVRRRNPHMEPEELQKQAEYEMITKGPKSRAFYRVQATRRLVGGGDIVRKRLEREHDKSGDVLMQQQEQQARQHTCRLFFDPAHYTVLESVGVFDVMVGRDGGPDGLTVMVDYYTEDGTANAGSDYQPVKGTLTFHPEDKHQKISIEIVDDDVFEEDEHFYLHLTNLRVRTRDGLILDPSRIGGVPVALLDLPTTATIMILDDDHAGVFSFEHDHYQIVENCGHVTLRVQRTSGCRGQVVLPYKTFDGTATGGKHFEVKEGEALFENNQTEAFVDIGIVDTEQYERSDFFYVEVQPPIWTKKMSDLSKVQERFQRRLERKRLSLTTAEETRRGSVTSSLAGGGDGEEGGQRESGDIGHVPSVPSTPNFLRAEPAERPQTPRDGRRFFRNRLNTWFGQHGADDNPFNLTPDQLEIAEMGKPRLGEFRKCQITIKESKEFQASFCC</sequence>
<dbReference type="InterPro" id="IPR044880">
    <property type="entry name" value="NCX_ion-bd_dom_sf"/>
</dbReference>
<dbReference type="GO" id="GO:0098794">
    <property type="term" value="C:postsynapse"/>
    <property type="evidence" value="ECO:0007669"/>
    <property type="project" value="TreeGrafter"/>
</dbReference>
<organism evidence="24 25">
    <name type="scientific">Globodera rostochiensis</name>
    <name type="common">Golden nematode worm</name>
    <name type="synonym">Heterodera rostochiensis</name>
    <dbReference type="NCBI Taxonomy" id="31243"/>
    <lineage>
        <taxon>Eukaryota</taxon>
        <taxon>Metazoa</taxon>
        <taxon>Ecdysozoa</taxon>
        <taxon>Nematoda</taxon>
        <taxon>Chromadorea</taxon>
        <taxon>Rhabditida</taxon>
        <taxon>Tylenchina</taxon>
        <taxon>Tylenchomorpha</taxon>
        <taxon>Tylenchoidea</taxon>
        <taxon>Heteroderidae</taxon>
        <taxon>Heteroderinae</taxon>
        <taxon>Globodera</taxon>
    </lineage>
</organism>
<keyword evidence="9 22" id="KW-0732">Signal</keyword>
<keyword evidence="11" id="KW-0106">Calcium</keyword>
<dbReference type="Proteomes" id="UP000887572">
    <property type="component" value="Unplaced"/>
</dbReference>
<dbReference type="GO" id="GO:0005432">
    <property type="term" value="F:calcium:sodium antiporter activity"/>
    <property type="evidence" value="ECO:0007669"/>
    <property type="project" value="InterPro"/>
</dbReference>
<dbReference type="WBParaSite" id="Gr19_v10_g17600.t2">
    <property type="protein sequence ID" value="Gr19_v10_g17600.t2"/>
    <property type="gene ID" value="Gr19_v10_g17600"/>
</dbReference>
<dbReference type="InterPro" id="IPR003644">
    <property type="entry name" value="Calx_beta"/>
</dbReference>
<dbReference type="PANTHER" id="PTHR11878">
    <property type="entry name" value="SODIUM/CALCIUM EXCHANGER"/>
    <property type="match status" value="1"/>
</dbReference>
<evidence type="ECO:0000256" key="16">
    <source>
        <dbReference type="ARBA" id="ARBA00023136"/>
    </source>
</evidence>
<name>A0A914HK32_GLORO</name>
<keyword evidence="5" id="KW-1003">Cell membrane</keyword>
<dbReference type="Pfam" id="PF01699">
    <property type="entry name" value="Na_Ca_ex"/>
    <property type="match status" value="1"/>
</dbReference>
<dbReference type="GO" id="GO:0005516">
    <property type="term" value="F:calmodulin binding"/>
    <property type="evidence" value="ECO:0007669"/>
    <property type="project" value="UniProtKB-KW"/>
</dbReference>
<evidence type="ECO:0000256" key="8">
    <source>
        <dbReference type="ARBA" id="ARBA00022723"/>
    </source>
</evidence>
<comment type="similarity">
    <text evidence="2">Belongs to the Ca(2+):cation antiporter (CaCA) (TC 2.A.19) family. SLC8 subfamily.</text>
</comment>
<keyword evidence="6" id="KW-0109">Calcium transport</keyword>
<evidence type="ECO:0000256" key="12">
    <source>
        <dbReference type="ARBA" id="ARBA00022860"/>
    </source>
</evidence>
<evidence type="ECO:0000256" key="4">
    <source>
        <dbReference type="ARBA" id="ARBA00022449"/>
    </source>
</evidence>
<comment type="subcellular location">
    <subcellularLocation>
        <location evidence="1">Cell membrane</location>
        <topology evidence="1">Multi-pass membrane protein</topology>
    </subcellularLocation>
</comment>
<evidence type="ECO:0000256" key="13">
    <source>
        <dbReference type="ARBA" id="ARBA00022989"/>
    </source>
</evidence>
<keyword evidence="8" id="KW-0479">Metal-binding</keyword>
<feature type="transmembrane region" description="Helical" evidence="21">
    <location>
        <begin position="211"/>
        <end position="234"/>
    </location>
</feature>
<keyword evidence="17" id="KW-0325">Glycoprotein</keyword>
<keyword evidence="14" id="KW-0915">Sodium</keyword>
<keyword evidence="15" id="KW-0406">Ion transport</keyword>
<feature type="compositionally biased region" description="Basic and acidic residues" evidence="20">
    <location>
        <begin position="706"/>
        <end position="718"/>
    </location>
</feature>
<dbReference type="GO" id="GO:0098703">
    <property type="term" value="P:calcium ion import across plasma membrane"/>
    <property type="evidence" value="ECO:0007669"/>
    <property type="project" value="TreeGrafter"/>
</dbReference>
<dbReference type="InterPro" id="IPR038081">
    <property type="entry name" value="CalX-like_sf"/>
</dbReference>
<dbReference type="InterPro" id="IPR032452">
    <property type="entry name" value="Na_Ca_Ex_C-exten"/>
</dbReference>
<dbReference type="Pfam" id="PF03160">
    <property type="entry name" value="Calx-beta"/>
    <property type="match status" value="1"/>
</dbReference>
<feature type="transmembrane region" description="Helical" evidence="21">
    <location>
        <begin position="178"/>
        <end position="199"/>
    </location>
</feature>
<evidence type="ECO:0000256" key="21">
    <source>
        <dbReference type="SAM" id="Phobius"/>
    </source>
</evidence>
<evidence type="ECO:0000256" key="10">
    <source>
        <dbReference type="ARBA" id="ARBA00022737"/>
    </source>
</evidence>
<keyword evidence="4" id="KW-0050">Antiport</keyword>
<keyword evidence="10" id="KW-0677">Repeat</keyword>
<evidence type="ECO:0000256" key="20">
    <source>
        <dbReference type="SAM" id="MobiDB-lite"/>
    </source>
</evidence>
<feature type="chain" id="PRO_5037160764" evidence="22">
    <location>
        <begin position="50"/>
        <end position="778"/>
    </location>
</feature>
<evidence type="ECO:0000256" key="18">
    <source>
        <dbReference type="ARBA" id="ARBA00023201"/>
    </source>
</evidence>
<dbReference type="SMART" id="SM00237">
    <property type="entry name" value="Calx_beta"/>
    <property type="match status" value="2"/>
</dbReference>
<keyword evidence="16 21" id="KW-0472">Membrane</keyword>
<dbReference type="GO" id="GO:0030424">
    <property type="term" value="C:axon"/>
    <property type="evidence" value="ECO:0007669"/>
    <property type="project" value="TreeGrafter"/>
</dbReference>
<evidence type="ECO:0000256" key="19">
    <source>
        <dbReference type="ARBA" id="ARBA00033667"/>
    </source>
</evidence>
<feature type="transmembrane region" description="Helical" evidence="21">
    <location>
        <begin position="83"/>
        <end position="104"/>
    </location>
</feature>
<evidence type="ECO:0000256" key="7">
    <source>
        <dbReference type="ARBA" id="ARBA00022692"/>
    </source>
</evidence>
<dbReference type="Gene3D" id="2.60.40.2030">
    <property type="match status" value="2"/>
</dbReference>
<reference evidence="25" key="1">
    <citation type="submission" date="2022-11" db="UniProtKB">
        <authorList>
            <consortium name="WormBaseParasite"/>
        </authorList>
    </citation>
    <scope>IDENTIFICATION</scope>
</reference>
<protein>
    <submittedName>
        <fullName evidence="25">Calx-beta domain-containing protein</fullName>
    </submittedName>
</protein>
<evidence type="ECO:0000259" key="23">
    <source>
        <dbReference type="SMART" id="SM00237"/>
    </source>
</evidence>
<feature type="compositionally biased region" description="Polar residues" evidence="20">
    <location>
        <begin position="658"/>
        <end position="673"/>
    </location>
</feature>
<dbReference type="InterPro" id="IPR051171">
    <property type="entry name" value="CaCA"/>
</dbReference>
<keyword evidence="7 21" id="KW-0812">Transmembrane</keyword>
<accession>A0A914HK32</accession>
<feature type="domain" description="Calx-beta" evidence="23">
    <location>
        <begin position="399"/>
        <end position="499"/>
    </location>
</feature>
<keyword evidence="24" id="KW-1185">Reference proteome</keyword>
<evidence type="ECO:0000256" key="3">
    <source>
        <dbReference type="ARBA" id="ARBA00022448"/>
    </source>
</evidence>
<dbReference type="GO" id="GO:0042383">
    <property type="term" value="C:sarcolemma"/>
    <property type="evidence" value="ECO:0007669"/>
    <property type="project" value="TreeGrafter"/>
</dbReference>
<evidence type="ECO:0000256" key="14">
    <source>
        <dbReference type="ARBA" id="ARBA00023053"/>
    </source>
</evidence>
<dbReference type="SUPFAM" id="SSF141072">
    <property type="entry name" value="CalX-like"/>
    <property type="match status" value="2"/>
</dbReference>
<keyword evidence="13 21" id="KW-1133">Transmembrane helix</keyword>
<dbReference type="InterPro" id="IPR004836">
    <property type="entry name" value="Na_Ca_Ex"/>
</dbReference>
<feature type="signal peptide" evidence="22">
    <location>
        <begin position="1"/>
        <end position="49"/>
    </location>
</feature>
<comment type="catalytic activity">
    <reaction evidence="19">
        <text>Ca(2+)(in) + 3 Na(+)(out) = Ca(2+)(out) + 3 Na(+)(in)</text>
        <dbReference type="Rhea" id="RHEA:69955"/>
        <dbReference type="ChEBI" id="CHEBI:29101"/>
        <dbReference type="ChEBI" id="CHEBI:29108"/>
    </reaction>
</comment>
<evidence type="ECO:0000256" key="9">
    <source>
        <dbReference type="ARBA" id="ARBA00022729"/>
    </source>
</evidence>
<evidence type="ECO:0000256" key="22">
    <source>
        <dbReference type="SAM" id="SignalP"/>
    </source>
</evidence>
<evidence type="ECO:0000256" key="17">
    <source>
        <dbReference type="ARBA" id="ARBA00023180"/>
    </source>
</evidence>
<evidence type="ECO:0000313" key="24">
    <source>
        <dbReference type="Proteomes" id="UP000887572"/>
    </source>
</evidence>
<feature type="transmembrane region" description="Helical" evidence="21">
    <location>
        <begin position="240"/>
        <end position="260"/>
    </location>
</feature>
<dbReference type="Gene3D" id="1.20.1420.30">
    <property type="entry name" value="NCX, central ion-binding region"/>
    <property type="match status" value="1"/>
</dbReference>
<feature type="region of interest" description="Disordered" evidence="20">
    <location>
        <begin position="658"/>
        <end position="718"/>
    </location>
</feature>
<dbReference type="NCBIfam" id="TIGR00845">
    <property type="entry name" value="caca"/>
    <property type="match status" value="1"/>
</dbReference>